<dbReference type="RefSeq" id="XP_030998320.1">
    <property type="nucleotide sequence ID" value="XM_031135241.1"/>
</dbReference>
<dbReference type="Gene3D" id="1.20.5.170">
    <property type="match status" value="1"/>
</dbReference>
<dbReference type="Proteomes" id="UP000319257">
    <property type="component" value="Unassembled WGS sequence"/>
</dbReference>
<dbReference type="PROSITE" id="PS00036">
    <property type="entry name" value="BZIP_BASIC"/>
    <property type="match status" value="1"/>
</dbReference>
<dbReference type="AlphaFoldDB" id="A0A507BH13"/>
<accession>A0A507BH13</accession>
<dbReference type="InterPro" id="IPR004827">
    <property type="entry name" value="bZIP"/>
</dbReference>
<comment type="caution">
    <text evidence="3">The sequence shown here is derived from an EMBL/GenBank/DDBJ whole genome shotgun (WGS) entry which is preliminary data.</text>
</comment>
<organism evidence="3 4">
    <name type="scientific">Thyridium curvatum</name>
    <dbReference type="NCBI Taxonomy" id="1093900"/>
    <lineage>
        <taxon>Eukaryota</taxon>
        <taxon>Fungi</taxon>
        <taxon>Dikarya</taxon>
        <taxon>Ascomycota</taxon>
        <taxon>Pezizomycotina</taxon>
        <taxon>Sordariomycetes</taxon>
        <taxon>Sordariomycetidae</taxon>
        <taxon>Thyridiales</taxon>
        <taxon>Thyridiaceae</taxon>
        <taxon>Thyridium</taxon>
    </lineage>
</organism>
<evidence type="ECO:0000313" key="4">
    <source>
        <dbReference type="Proteomes" id="UP000319257"/>
    </source>
</evidence>
<dbReference type="PANTHER" id="PTHR38116:SF9">
    <property type="entry name" value="BZIP DOMAIN-CONTAINING PROTEIN"/>
    <property type="match status" value="1"/>
</dbReference>
<proteinExistence type="predicted"/>
<dbReference type="InterPro" id="IPR046347">
    <property type="entry name" value="bZIP_sf"/>
</dbReference>
<feature type="region of interest" description="Disordered" evidence="1">
    <location>
        <begin position="87"/>
        <end position="115"/>
    </location>
</feature>
<dbReference type="EMBL" id="SKBQ01000170">
    <property type="protein sequence ID" value="TPX16609.1"/>
    <property type="molecule type" value="Genomic_DNA"/>
</dbReference>
<dbReference type="OrthoDB" id="10261951at2759"/>
<keyword evidence="4" id="KW-1185">Reference proteome</keyword>
<sequence>MSPGADEREKKKIRNRLSQRAFRRRRDEYVKELLSRAEASQRPDTERIVALEQENGLLRRRLTEVQSRLEGLQGTLQMITDSISKTRTQTLSRTIEEESSEKSGTSEQSAGPRTTIRHAQPVEPRTQPLLCPFTCLDQDSLLSAEKTVGSALVTDAVFEFPNESSLVFADESTVDHGTADLEWIMSPLKAQQIPNIWTLNYETGSQSCFNAMAYGRCSASISGSQWTQSNSPFSDHIMVLRQLLQAKLNKPRLATKNDCRSVYQFVSAVLAMFNSITRPDVMNWYAKTRFFHIIELVTWQMFPCDSTYLRVHKHYRPTALQTRLQSQYPCVIDWIPFSSIRDRLIQLHAAHPCIDQIFCDAVSAYVVEASLSDLVMGAQPTKVYIRVTDLIASMSSLEEQNHESCLVPMLPAPDVKTFFSSPEYARVVFKHLKMDCGASYYKIDPIFFSKYPELCDPRDDIIASGIPLRPQTQTTLTYPSHLDASTVATYRSFINFSLDAVVEICKVEL</sequence>
<dbReference type="InParanoid" id="A0A507BH13"/>
<feature type="domain" description="BZIP" evidence="2">
    <location>
        <begin position="10"/>
        <end position="25"/>
    </location>
</feature>
<dbReference type="SUPFAM" id="SSF57959">
    <property type="entry name" value="Leucine zipper domain"/>
    <property type="match status" value="1"/>
</dbReference>
<evidence type="ECO:0000256" key="1">
    <source>
        <dbReference type="SAM" id="MobiDB-lite"/>
    </source>
</evidence>
<dbReference type="PANTHER" id="PTHR38116">
    <property type="entry name" value="CHROMOSOME 7, WHOLE GENOME SHOTGUN SEQUENCE"/>
    <property type="match status" value="1"/>
</dbReference>
<name>A0A507BH13_9PEZI</name>
<dbReference type="CDD" id="cd14688">
    <property type="entry name" value="bZIP_YAP"/>
    <property type="match status" value="1"/>
</dbReference>
<dbReference type="GeneID" id="41979851"/>
<dbReference type="Pfam" id="PF11905">
    <property type="entry name" value="DUF3425"/>
    <property type="match status" value="1"/>
</dbReference>
<dbReference type="GO" id="GO:0003700">
    <property type="term" value="F:DNA-binding transcription factor activity"/>
    <property type="evidence" value="ECO:0007669"/>
    <property type="project" value="InterPro"/>
</dbReference>
<protein>
    <recommendedName>
        <fullName evidence="2">BZIP domain-containing protein</fullName>
    </recommendedName>
</protein>
<reference evidence="3 4" key="1">
    <citation type="submission" date="2019-06" db="EMBL/GenBank/DDBJ databases">
        <title>Draft genome sequence of the filamentous fungus Phialemoniopsis curvata isolated from diesel fuel.</title>
        <authorList>
            <person name="Varaljay V.A."/>
            <person name="Lyon W.J."/>
            <person name="Crouch A.L."/>
            <person name="Drake C.E."/>
            <person name="Hollomon J.M."/>
            <person name="Nadeau L.J."/>
            <person name="Nunn H.S."/>
            <person name="Stevenson B.S."/>
            <person name="Bojanowski C.L."/>
            <person name="Crookes-Goodson W.J."/>
        </authorList>
    </citation>
    <scope>NUCLEOTIDE SEQUENCE [LARGE SCALE GENOMIC DNA]</scope>
    <source>
        <strain evidence="3 4">D216</strain>
    </source>
</reference>
<gene>
    <name evidence="3" type="ORF">E0L32_012404</name>
</gene>
<evidence type="ECO:0000259" key="2">
    <source>
        <dbReference type="PROSITE" id="PS00036"/>
    </source>
</evidence>
<dbReference type="InterPro" id="IPR021833">
    <property type="entry name" value="DUF3425"/>
</dbReference>
<evidence type="ECO:0000313" key="3">
    <source>
        <dbReference type="EMBL" id="TPX16609.1"/>
    </source>
</evidence>